<evidence type="ECO:0000313" key="11">
    <source>
        <dbReference type="EMBL" id="PTP22428.1"/>
    </source>
</evidence>
<organism evidence="11 13">
    <name type="scientific">Vibrio splendidus</name>
    <dbReference type="NCBI Taxonomy" id="29497"/>
    <lineage>
        <taxon>Bacteria</taxon>
        <taxon>Pseudomonadati</taxon>
        <taxon>Pseudomonadota</taxon>
        <taxon>Gammaproteobacteria</taxon>
        <taxon>Vibrionales</taxon>
        <taxon>Vibrionaceae</taxon>
        <taxon>Vibrio</taxon>
    </lineage>
</organism>
<dbReference type="Proteomes" id="UP000244197">
    <property type="component" value="Unassembled WGS sequence"/>
</dbReference>
<dbReference type="InterPro" id="IPR053403">
    <property type="entry name" value="QS_phosphorelay_intermediate"/>
</dbReference>
<sequence>MTKVLNQQKVDELAGEIGQENVPVLLEIFLGELKGYYEHLEINKASDTSKYLADISHALKSSAASFGADSLCSFAISLDAKVKQALPVTEIDFQDMQELLLSTYTEYQQLMTDL</sequence>
<evidence type="ECO:0000256" key="4">
    <source>
        <dbReference type="ARBA" id="ARBA00023012"/>
    </source>
</evidence>
<dbReference type="AlphaFoldDB" id="A0A0P6ZLR3"/>
<evidence type="ECO:0000256" key="1">
    <source>
        <dbReference type="ARBA" id="ARBA00011245"/>
    </source>
</evidence>
<evidence type="ECO:0000259" key="6">
    <source>
        <dbReference type="PROSITE" id="PS50894"/>
    </source>
</evidence>
<dbReference type="InterPro" id="IPR036641">
    <property type="entry name" value="HPT_dom_sf"/>
</dbReference>
<feature type="domain" description="HPt" evidence="6">
    <location>
        <begin position="18"/>
        <end position="114"/>
    </location>
</feature>
<dbReference type="Gene3D" id="1.20.120.160">
    <property type="entry name" value="HPT domain"/>
    <property type="match status" value="1"/>
</dbReference>
<name>A0A0P6ZLR3_VIBSP</name>
<evidence type="ECO:0000256" key="3">
    <source>
        <dbReference type="ARBA" id="ARBA00022553"/>
    </source>
</evidence>
<evidence type="ECO:0000313" key="13">
    <source>
        <dbReference type="Proteomes" id="UP000244080"/>
    </source>
</evidence>
<dbReference type="NCBIfam" id="NF041948">
    <property type="entry name" value="Phrelay_LuxU_Vib"/>
    <property type="match status" value="1"/>
</dbReference>
<dbReference type="EMBL" id="JBGOOW010000027">
    <property type="protein sequence ID" value="MEZ8182705.1"/>
    <property type="molecule type" value="Genomic_DNA"/>
</dbReference>
<evidence type="ECO:0000313" key="15">
    <source>
        <dbReference type="Proteomes" id="UP000519158"/>
    </source>
</evidence>
<evidence type="ECO:0000313" key="7">
    <source>
        <dbReference type="EMBL" id="MDH5924131.1"/>
    </source>
</evidence>
<reference evidence="13 14" key="1">
    <citation type="submission" date="2017-11" db="EMBL/GenBank/DDBJ databases">
        <title>Population delineation of vibrios coincides with oyster pathogenicity.</title>
        <authorList>
            <person name="Bruto M."/>
            <person name="Labreuche Y."/>
            <person name="James A."/>
            <person name="Piel D."/>
            <person name="Chenivesse S."/>
            <person name="Petton B."/>
            <person name="Polz M.F."/>
            <person name="Le Roux F."/>
        </authorList>
    </citation>
    <scope>NUCLEOTIDE SEQUENCE [LARGE SCALE GENOMIC DNA]</scope>
    <source>
        <strain evidence="11 13">1F_55</strain>
        <strain evidence="12 14">FF_144</strain>
    </source>
</reference>
<dbReference type="EMBL" id="PIGA01000003">
    <property type="protein sequence ID" value="PTP22428.1"/>
    <property type="molecule type" value="Genomic_DNA"/>
</dbReference>
<keyword evidence="4" id="KW-0902">Two-component regulatory system</keyword>
<feature type="modified residue" description="Phosphohistidine" evidence="5">
    <location>
        <position position="57"/>
    </location>
</feature>
<protein>
    <recommendedName>
        <fullName evidence="2">Phosphorelay protein LuxU</fullName>
    </recommendedName>
</protein>
<dbReference type="Proteomes" id="UP001159663">
    <property type="component" value="Unassembled WGS sequence"/>
</dbReference>
<evidence type="ECO:0000313" key="12">
    <source>
        <dbReference type="EMBL" id="PTP27237.1"/>
    </source>
</evidence>
<comment type="caution">
    <text evidence="11">The sequence shown here is derived from an EMBL/GenBank/DDBJ whole genome shotgun (WGS) entry which is preliminary data.</text>
</comment>
<reference evidence="8" key="4">
    <citation type="submission" date="2023-07" db="EMBL/GenBank/DDBJ databases">
        <title>Genome content predicts the carbon catabolic preferences of heterotrophic bacteria.</title>
        <authorList>
            <person name="Gralka M."/>
        </authorList>
    </citation>
    <scope>NUCLEOTIDE SEQUENCE</scope>
    <source>
        <strain evidence="8">6E02</strain>
    </source>
</reference>
<evidence type="ECO:0000313" key="8">
    <source>
        <dbReference type="EMBL" id="MDP2501810.1"/>
    </source>
</evidence>
<dbReference type="Pfam" id="PF01627">
    <property type="entry name" value="Hpt"/>
    <property type="match status" value="1"/>
</dbReference>
<dbReference type="Proteomes" id="UP000519158">
    <property type="component" value="Unassembled WGS sequence"/>
</dbReference>
<comment type="subunit">
    <text evidence="1">Monomer.</text>
</comment>
<dbReference type="SUPFAM" id="SSF47226">
    <property type="entry name" value="Histidine-containing phosphotransfer domain, HPT domain"/>
    <property type="match status" value="1"/>
</dbReference>
<keyword evidence="16" id="KW-1185">Reference proteome</keyword>
<evidence type="ECO:0000313" key="16">
    <source>
        <dbReference type="Proteomes" id="UP001569200"/>
    </source>
</evidence>
<dbReference type="Proteomes" id="UP001569200">
    <property type="component" value="Unassembled WGS sequence"/>
</dbReference>
<accession>A0A1C3IJW3</accession>
<dbReference type="Proteomes" id="UP000244080">
    <property type="component" value="Unassembled WGS sequence"/>
</dbReference>
<dbReference type="RefSeq" id="WP_017063462.1">
    <property type="nucleotide sequence ID" value="NZ_CAWMQV010000014.1"/>
</dbReference>
<dbReference type="GO" id="GO:0000160">
    <property type="term" value="P:phosphorelay signal transduction system"/>
    <property type="evidence" value="ECO:0007669"/>
    <property type="project" value="UniProtKB-KW"/>
</dbReference>
<evidence type="ECO:0000313" key="14">
    <source>
        <dbReference type="Proteomes" id="UP000244197"/>
    </source>
</evidence>
<keyword evidence="3 5" id="KW-0597">Phosphoprotein</keyword>
<dbReference type="PROSITE" id="PS50894">
    <property type="entry name" value="HPT"/>
    <property type="match status" value="1"/>
</dbReference>
<reference evidence="9 16" key="5">
    <citation type="submission" date="2024-06" db="EMBL/GenBank/DDBJ databases">
        <authorList>
            <person name="Steensen K."/>
            <person name="Seneca J."/>
            <person name="Bartlau N."/>
            <person name="Yu A.X."/>
            <person name="Polz M.F."/>
        </authorList>
    </citation>
    <scope>NUCLEOTIDE SEQUENCE [LARGE SCALE GENOMIC DNA]</scope>
    <source>
        <strain evidence="9 16">1F145</strain>
    </source>
</reference>
<dbReference type="EMBL" id="PIFK01000048">
    <property type="protein sequence ID" value="PTP27237.1"/>
    <property type="molecule type" value="Genomic_DNA"/>
</dbReference>
<dbReference type="Proteomes" id="UP001177935">
    <property type="component" value="Unassembled WGS sequence"/>
</dbReference>
<dbReference type="OrthoDB" id="6313555at2"/>
<accession>A0A0P6ZLR3</accession>
<evidence type="ECO:0000256" key="5">
    <source>
        <dbReference type="PROSITE-ProRule" id="PRU00110"/>
    </source>
</evidence>
<dbReference type="EMBL" id="VTXL01000003">
    <property type="protein sequence ID" value="NOJ12118.1"/>
    <property type="molecule type" value="Genomic_DNA"/>
</dbReference>
<dbReference type="InterPro" id="IPR008207">
    <property type="entry name" value="Sig_transdc_His_kin_Hpt_dom"/>
</dbReference>
<gene>
    <name evidence="8" type="primary">luxU</name>
    <name evidence="9" type="ORF">ACED33_18615</name>
    <name evidence="12" type="ORF">CWO07_20045</name>
    <name evidence="11" type="ORF">CWO36_02255</name>
    <name evidence="10" type="ORF">F0234_05010</name>
    <name evidence="7" type="ORF">L8R85_24265</name>
    <name evidence="8" type="ORF">Q8W42_13920</name>
</gene>
<dbReference type="EMBL" id="JAUYVL010000007">
    <property type="protein sequence ID" value="MDP2501810.1"/>
    <property type="molecule type" value="Genomic_DNA"/>
</dbReference>
<reference evidence="10 15" key="2">
    <citation type="submission" date="2019-09" db="EMBL/GenBank/DDBJ databases">
        <title>Draft genome sequencing and comparative genomics of hatchery-associated Vibrios.</title>
        <authorList>
            <person name="Kehlet-Delgado H."/>
            <person name="Mueller R.S."/>
        </authorList>
    </citation>
    <scope>NUCLEOTIDE SEQUENCE [LARGE SCALE GENOMIC DNA]</scope>
    <source>
        <strain evidence="10 15">99-70-13A3</strain>
    </source>
</reference>
<dbReference type="GO" id="GO:0004672">
    <property type="term" value="F:protein kinase activity"/>
    <property type="evidence" value="ECO:0007669"/>
    <property type="project" value="UniProtKB-ARBA"/>
</dbReference>
<evidence type="ECO:0000313" key="10">
    <source>
        <dbReference type="EMBL" id="NOJ12118.1"/>
    </source>
</evidence>
<evidence type="ECO:0000313" key="9">
    <source>
        <dbReference type="EMBL" id="MEZ8182705.1"/>
    </source>
</evidence>
<evidence type="ECO:0000256" key="2">
    <source>
        <dbReference type="ARBA" id="ARBA00017260"/>
    </source>
</evidence>
<reference evidence="7" key="3">
    <citation type="submission" date="2022-01" db="EMBL/GenBank/DDBJ databases">
        <title>Vibrio aestuarianus Clade A and Clade B isolates are associated with Pacific oyster (Crassostrea gigas) disease outbreaks across Ireland.</title>
        <authorList>
            <person name="Coyle N."/>
            <person name="O'Toole C."/>
            <person name="Thomas J.C.L."/>
            <person name="Ryder D."/>
            <person name="Cheslett D."/>
            <person name="Feist S."/>
            <person name="Bean T."/>
            <person name="Joseph A."/>
            <person name="Waina A."/>
            <person name="Feil E."/>
            <person name="Verner-Jeffreys D.W."/>
        </authorList>
    </citation>
    <scope>NUCLEOTIDE SEQUENCE</scope>
    <source>
        <strain evidence="7">S/17/14 A</strain>
    </source>
</reference>
<proteinExistence type="predicted"/>
<dbReference type="EMBL" id="JAKMYX010000165">
    <property type="protein sequence ID" value="MDH5924131.1"/>
    <property type="molecule type" value="Genomic_DNA"/>
</dbReference>